<accession>A0AAN6H5N6</accession>
<evidence type="ECO:0008006" key="4">
    <source>
        <dbReference type="Google" id="ProtNLM"/>
    </source>
</evidence>
<evidence type="ECO:0000256" key="1">
    <source>
        <dbReference type="SAM" id="MobiDB-lite"/>
    </source>
</evidence>
<reference evidence="2" key="1">
    <citation type="submission" date="2023-06" db="EMBL/GenBank/DDBJ databases">
        <title>Black Yeasts Isolated from many extreme environments.</title>
        <authorList>
            <person name="Coleine C."/>
            <person name="Stajich J.E."/>
            <person name="Selbmann L."/>
        </authorList>
    </citation>
    <scope>NUCLEOTIDE SEQUENCE</scope>
    <source>
        <strain evidence="2">CCFEE 5200</strain>
    </source>
</reference>
<organism evidence="2 3">
    <name type="scientific">Friedmanniomyces endolithicus</name>
    <dbReference type="NCBI Taxonomy" id="329885"/>
    <lineage>
        <taxon>Eukaryota</taxon>
        <taxon>Fungi</taxon>
        <taxon>Dikarya</taxon>
        <taxon>Ascomycota</taxon>
        <taxon>Pezizomycotina</taxon>
        <taxon>Dothideomycetes</taxon>
        <taxon>Dothideomycetidae</taxon>
        <taxon>Mycosphaerellales</taxon>
        <taxon>Teratosphaeriaceae</taxon>
        <taxon>Friedmanniomyces</taxon>
    </lineage>
</organism>
<keyword evidence="3" id="KW-1185">Reference proteome</keyword>
<feature type="compositionally biased region" description="Basic residues" evidence="1">
    <location>
        <begin position="185"/>
        <end position="194"/>
    </location>
</feature>
<dbReference type="EMBL" id="JAUJLE010000463">
    <property type="protein sequence ID" value="KAK0955615.1"/>
    <property type="molecule type" value="Genomic_DNA"/>
</dbReference>
<gene>
    <name evidence="2" type="ORF">LTR91_022785</name>
</gene>
<feature type="compositionally biased region" description="Acidic residues" evidence="1">
    <location>
        <begin position="199"/>
        <end position="215"/>
    </location>
</feature>
<comment type="caution">
    <text evidence="2">The sequence shown here is derived from an EMBL/GenBank/DDBJ whole genome shotgun (WGS) entry which is preliminary data.</text>
</comment>
<sequence length="215" mass="25372">MASTMSTPTEKDGQPKTGDDMNEDWSLWRKNQTFPLFDLPPELWIRICRFAVLRPAPTVLTAKLPARVFRAKVRQPPITRTCTTIRKETLSHFYAAPFVYDDRSQHEAWELVSWLKVLRAETRSDLLDLVIESNQDDRIEYFDELLGSFKLQLERTGARESGGRMIEVFNVVPEEEEEAEEEERRRRRARRRRMRTCDMDGEMEEEIEEEEESKG</sequence>
<dbReference type="AlphaFoldDB" id="A0AAN6H5N6"/>
<dbReference type="Proteomes" id="UP001175353">
    <property type="component" value="Unassembled WGS sequence"/>
</dbReference>
<feature type="compositionally biased region" description="Basic and acidic residues" evidence="1">
    <location>
        <begin position="9"/>
        <end position="19"/>
    </location>
</feature>
<name>A0AAN6H5N6_9PEZI</name>
<protein>
    <recommendedName>
        <fullName evidence="4">F-box domain-containing protein</fullName>
    </recommendedName>
</protein>
<evidence type="ECO:0000313" key="3">
    <source>
        <dbReference type="Proteomes" id="UP001175353"/>
    </source>
</evidence>
<evidence type="ECO:0000313" key="2">
    <source>
        <dbReference type="EMBL" id="KAK0955615.1"/>
    </source>
</evidence>
<feature type="region of interest" description="Disordered" evidence="1">
    <location>
        <begin position="1"/>
        <end position="22"/>
    </location>
</feature>
<feature type="region of interest" description="Disordered" evidence="1">
    <location>
        <begin position="174"/>
        <end position="215"/>
    </location>
</feature>
<proteinExistence type="predicted"/>